<protein>
    <submittedName>
        <fullName evidence="4">Uncharacterized protein</fullName>
    </submittedName>
</protein>
<reference evidence="4" key="1">
    <citation type="submission" date="2020-06" db="EMBL/GenBank/DDBJ databases">
        <authorList>
            <consortium name="Plant Systems Biology data submission"/>
        </authorList>
    </citation>
    <scope>NUCLEOTIDE SEQUENCE</scope>
    <source>
        <strain evidence="4">D6</strain>
    </source>
</reference>
<evidence type="ECO:0000256" key="1">
    <source>
        <dbReference type="ARBA" id="ARBA00004370"/>
    </source>
</evidence>
<keyword evidence="3" id="KW-0472">Membrane</keyword>
<comment type="subcellular location">
    <subcellularLocation>
        <location evidence="1">Membrane</location>
    </subcellularLocation>
</comment>
<keyword evidence="5" id="KW-1185">Reference proteome</keyword>
<gene>
    <name evidence="4" type="ORF">SEMRO_1051_G235720.1</name>
</gene>
<evidence type="ECO:0000313" key="4">
    <source>
        <dbReference type="EMBL" id="CAB9519847.1"/>
    </source>
</evidence>
<dbReference type="EMBL" id="CAICTM010001049">
    <property type="protein sequence ID" value="CAB9519847.1"/>
    <property type="molecule type" value="Genomic_DNA"/>
</dbReference>
<dbReference type="Gene3D" id="1.50.40.10">
    <property type="entry name" value="Mitochondrial carrier domain"/>
    <property type="match status" value="1"/>
</dbReference>
<sequence>MSQSTQPQPSLSTLSSIKVTHQIPTSVIVHDNVSPKTRPRTFAEKQPYIFAYGAAISVFSPAATAYQLCKLYNLQPSMGRLARLSAPIFLPQTALKAAQMNASSPVKEYLNPWAAFAMVGVLQGGVYGHINVHFSKALELGKVASLRGVFRGSVFAGTRDTISQGMPFMCSESVRQNLFDPYWHTEEGTTAHSAKVWSSVISTSIVATYLSQGFHNFQIAMQADQSLSYSQAIKAVTRQHGIKSFYKGAEARVGLLLLVNILNELLLKPAWSPVPIGQD</sequence>
<dbReference type="InterPro" id="IPR023395">
    <property type="entry name" value="MCP_dom_sf"/>
</dbReference>
<keyword evidence="2" id="KW-0812">Transmembrane</keyword>
<dbReference type="AlphaFoldDB" id="A0A9N8EE83"/>
<dbReference type="OrthoDB" id="193361at2759"/>
<name>A0A9N8EE83_9STRA</name>
<dbReference type="Proteomes" id="UP001153069">
    <property type="component" value="Unassembled WGS sequence"/>
</dbReference>
<evidence type="ECO:0000256" key="2">
    <source>
        <dbReference type="ARBA" id="ARBA00022692"/>
    </source>
</evidence>
<accession>A0A9N8EE83</accession>
<comment type="caution">
    <text evidence="4">The sequence shown here is derived from an EMBL/GenBank/DDBJ whole genome shotgun (WGS) entry which is preliminary data.</text>
</comment>
<dbReference type="GO" id="GO:0016020">
    <property type="term" value="C:membrane"/>
    <property type="evidence" value="ECO:0007669"/>
    <property type="project" value="UniProtKB-SubCell"/>
</dbReference>
<proteinExistence type="predicted"/>
<dbReference type="SUPFAM" id="SSF103506">
    <property type="entry name" value="Mitochondrial carrier"/>
    <property type="match status" value="1"/>
</dbReference>
<organism evidence="4 5">
    <name type="scientific">Seminavis robusta</name>
    <dbReference type="NCBI Taxonomy" id="568900"/>
    <lineage>
        <taxon>Eukaryota</taxon>
        <taxon>Sar</taxon>
        <taxon>Stramenopiles</taxon>
        <taxon>Ochrophyta</taxon>
        <taxon>Bacillariophyta</taxon>
        <taxon>Bacillariophyceae</taxon>
        <taxon>Bacillariophycidae</taxon>
        <taxon>Naviculales</taxon>
        <taxon>Naviculaceae</taxon>
        <taxon>Seminavis</taxon>
    </lineage>
</organism>
<evidence type="ECO:0000313" key="5">
    <source>
        <dbReference type="Proteomes" id="UP001153069"/>
    </source>
</evidence>
<evidence type="ECO:0000256" key="3">
    <source>
        <dbReference type="ARBA" id="ARBA00023136"/>
    </source>
</evidence>